<dbReference type="EMBL" id="OUUZ01000008">
    <property type="protein sequence ID" value="SPQ21479.1"/>
    <property type="molecule type" value="Genomic_DNA"/>
</dbReference>
<sequence>MEDTRPSLSPRRRAIYEGHPSLAPGAPMTVLSFDFPLPPSRKGRSQPRDDNKPDFSAFSWKKQPRLGLPETALLHAAPVSPRTMPCERPVIAAAVSDTQSAE</sequence>
<reference evidence="2 3" key="1">
    <citation type="submission" date="2018-04" db="EMBL/GenBank/DDBJ databases">
        <authorList>
            <person name="Huttner S."/>
            <person name="Dainat J."/>
        </authorList>
    </citation>
    <scope>NUCLEOTIDE SEQUENCE [LARGE SCALE GENOMIC DNA]</scope>
</reference>
<dbReference type="AlphaFoldDB" id="A0A3S4AMM1"/>
<protein>
    <submittedName>
        <fullName evidence="2">D8c886ee-6d5c-4a71-9ca1-a29524aade48</fullName>
    </submittedName>
</protein>
<accession>A0A3S4AMM1</accession>
<name>A0A3S4AMM1_9PEZI</name>
<evidence type="ECO:0000313" key="2">
    <source>
        <dbReference type="EMBL" id="SPQ21479.1"/>
    </source>
</evidence>
<gene>
    <name evidence="2" type="ORF">TT172_LOCUS3898</name>
</gene>
<dbReference type="Proteomes" id="UP000289323">
    <property type="component" value="Unassembled WGS sequence"/>
</dbReference>
<feature type="region of interest" description="Disordered" evidence="1">
    <location>
        <begin position="1"/>
        <end position="61"/>
    </location>
</feature>
<evidence type="ECO:0000313" key="3">
    <source>
        <dbReference type="Proteomes" id="UP000289323"/>
    </source>
</evidence>
<proteinExistence type="predicted"/>
<organism evidence="2 3">
    <name type="scientific">Thermothielavioides terrestris</name>
    <dbReference type="NCBI Taxonomy" id="2587410"/>
    <lineage>
        <taxon>Eukaryota</taxon>
        <taxon>Fungi</taxon>
        <taxon>Dikarya</taxon>
        <taxon>Ascomycota</taxon>
        <taxon>Pezizomycotina</taxon>
        <taxon>Sordariomycetes</taxon>
        <taxon>Sordariomycetidae</taxon>
        <taxon>Sordariales</taxon>
        <taxon>Chaetomiaceae</taxon>
        <taxon>Thermothielavioides</taxon>
    </lineage>
</organism>
<evidence type="ECO:0000256" key="1">
    <source>
        <dbReference type="SAM" id="MobiDB-lite"/>
    </source>
</evidence>